<dbReference type="InterPro" id="IPR010610">
    <property type="entry name" value="EryCIII-like_C"/>
</dbReference>
<dbReference type="FunFam" id="3.40.50.2000:FF:000009">
    <property type="entry name" value="Sterol 3-beta-glucosyltransferase UGT80A2"/>
    <property type="match status" value="1"/>
</dbReference>
<accession>A0A813L1N4</accession>
<dbReference type="EMBL" id="CAJNNW010035910">
    <property type="protein sequence ID" value="CAE8730829.1"/>
    <property type="molecule type" value="Genomic_DNA"/>
</dbReference>
<dbReference type="CDD" id="cd03784">
    <property type="entry name" value="GT1_Gtf-like"/>
    <property type="match status" value="1"/>
</dbReference>
<proteinExistence type="predicted"/>
<dbReference type="GO" id="GO:0016906">
    <property type="term" value="F:sterol 3-beta-glucosyltransferase activity"/>
    <property type="evidence" value="ECO:0007669"/>
    <property type="project" value="UniProtKB-ARBA"/>
</dbReference>
<dbReference type="PANTHER" id="PTHR48050">
    <property type="entry name" value="STEROL 3-BETA-GLUCOSYLTRANSFERASE"/>
    <property type="match status" value="1"/>
</dbReference>
<protein>
    <recommendedName>
        <fullName evidence="2">Erythromycin biosynthesis protein CIII-like C-terminal domain-containing protein</fullName>
    </recommendedName>
</protein>
<gene>
    <name evidence="3" type="ORF">PGLA2088_LOCUS40194</name>
    <name evidence="4" type="ORF">PGLA2088_LOCUS45846</name>
</gene>
<reference evidence="3" key="1">
    <citation type="submission" date="2021-02" db="EMBL/GenBank/DDBJ databases">
        <authorList>
            <person name="Dougan E. K."/>
            <person name="Rhodes N."/>
            <person name="Thang M."/>
            <person name="Chan C."/>
        </authorList>
    </citation>
    <scope>NUCLEOTIDE SEQUENCE</scope>
</reference>
<evidence type="ECO:0000256" key="1">
    <source>
        <dbReference type="ARBA" id="ARBA00022679"/>
    </source>
</evidence>
<evidence type="ECO:0000313" key="5">
    <source>
        <dbReference type="Proteomes" id="UP000626109"/>
    </source>
</evidence>
<dbReference type="Pfam" id="PF06722">
    <property type="entry name" value="EryCIII-like_C"/>
    <property type="match status" value="1"/>
</dbReference>
<evidence type="ECO:0000313" key="4">
    <source>
        <dbReference type="EMBL" id="CAE8730829.1"/>
    </source>
</evidence>
<name>A0A813L1N4_POLGL</name>
<dbReference type="PANTHER" id="PTHR48050:SF13">
    <property type="entry name" value="STEROL 3-BETA-GLUCOSYLTRANSFERASE UGT80A2"/>
    <property type="match status" value="1"/>
</dbReference>
<dbReference type="EMBL" id="CAJNNW010033396">
    <property type="protein sequence ID" value="CAE8718657.1"/>
    <property type="molecule type" value="Genomic_DNA"/>
</dbReference>
<evidence type="ECO:0000313" key="3">
    <source>
        <dbReference type="EMBL" id="CAE8718657.1"/>
    </source>
</evidence>
<dbReference type="SUPFAM" id="SSF53756">
    <property type="entry name" value="UDP-Glycosyltransferase/glycogen phosphorylase"/>
    <property type="match status" value="1"/>
</dbReference>
<keyword evidence="1" id="KW-0808">Transferase</keyword>
<dbReference type="AlphaFoldDB" id="A0A813L1N4"/>
<feature type="domain" description="Erythromycin biosynthesis protein CIII-like C-terminal" evidence="2">
    <location>
        <begin position="354"/>
        <end position="465"/>
    </location>
</feature>
<dbReference type="InterPro" id="IPR002213">
    <property type="entry name" value="UDP_glucos_trans"/>
</dbReference>
<dbReference type="Gene3D" id="3.40.50.2000">
    <property type="entry name" value="Glycogen Phosphorylase B"/>
    <property type="match status" value="2"/>
</dbReference>
<dbReference type="Proteomes" id="UP000626109">
    <property type="component" value="Unassembled WGS sequence"/>
</dbReference>
<sequence>MAYQSLKDVDTEAASHGVAATAAGGLSKAARGKRLLVFAMGSRGDVQPFAALCSGLQDAGFVVRVLTNVNHVPFMKGFGLDAVASSPDAELIVKENPKMLKLMTEGSMLGFAKALGDINKINFQKDFAVQPREARDFEPDALLASNLETAQAFVLGHMMNVPVIPCLLTAKEPSAQTPSWLGEPGWWPGLCHLLMWRLFLSLVVMGDKDGKHPAMREQLPECEPFLPRNLEQFTVQRQCPAPRLCGVSSALITPRSDREFQLVFTGYWVVSRTEQEQRMANGDACFGGADVGVLEEFMAGGSAPVYIGWGSMIAVSPEHMACLAVRSLKEAGLRGVVLSGWAELSVENLIGQPDSQELLAFAKENVLFVKTAPHEWLFPQCSAIVHHGGSGTTAAALRSGRPSIVTPCGFDQFQNALMVAESGTGVGLPQIRKVTCRVLAAALTKVLADGALIARAQALGEQLRSEDGVGAAVRVLDTFFAEEMATGVWQAKAIRTQQAFQELARPSISTRIGHFCSALCGGSAPSSN</sequence>
<dbReference type="InterPro" id="IPR050426">
    <property type="entry name" value="Glycosyltransferase_28"/>
</dbReference>
<organism evidence="3 5">
    <name type="scientific">Polarella glacialis</name>
    <name type="common">Dinoflagellate</name>
    <dbReference type="NCBI Taxonomy" id="89957"/>
    <lineage>
        <taxon>Eukaryota</taxon>
        <taxon>Sar</taxon>
        <taxon>Alveolata</taxon>
        <taxon>Dinophyceae</taxon>
        <taxon>Suessiales</taxon>
        <taxon>Suessiaceae</taxon>
        <taxon>Polarella</taxon>
    </lineage>
</organism>
<evidence type="ECO:0000259" key="2">
    <source>
        <dbReference type="Pfam" id="PF06722"/>
    </source>
</evidence>
<comment type="caution">
    <text evidence="3">The sequence shown here is derived from an EMBL/GenBank/DDBJ whole genome shotgun (WGS) entry which is preliminary data.</text>
</comment>